<comment type="caution">
    <text evidence="2">The sequence shown here is derived from an EMBL/GenBank/DDBJ whole genome shotgun (WGS) entry which is preliminary data.</text>
</comment>
<dbReference type="RefSeq" id="WP_161008147.1">
    <property type="nucleotide sequence ID" value="NZ_WWCN01000012.1"/>
</dbReference>
<evidence type="ECO:0000313" key="3">
    <source>
        <dbReference type="Proteomes" id="UP000479335"/>
    </source>
</evidence>
<gene>
    <name evidence="2" type="ORF">GTP46_18755</name>
</gene>
<name>A0A6L8KCB4_9BURK</name>
<protein>
    <recommendedName>
        <fullName evidence="1">DUF7684 domain-containing protein</fullName>
    </recommendedName>
</protein>
<keyword evidence="3" id="KW-1185">Reference proteome</keyword>
<evidence type="ECO:0000259" key="1">
    <source>
        <dbReference type="Pfam" id="PF24733"/>
    </source>
</evidence>
<proteinExistence type="predicted"/>
<evidence type="ECO:0000313" key="2">
    <source>
        <dbReference type="EMBL" id="MYM24680.1"/>
    </source>
</evidence>
<dbReference type="InterPro" id="IPR056101">
    <property type="entry name" value="DUF7684"/>
</dbReference>
<sequence length="97" mass="11050">MAYSGKIVLFSKSGYRSEQDDGFLRELLQDRIELFCVLGQDADKWEDALDWICVGTDGSGQHLIITTCHRNESLEEVVAFAQMFETGHEHTVQVVER</sequence>
<reference evidence="2 3" key="1">
    <citation type="submission" date="2019-12" db="EMBL/GenBank/DDBJ databases">
        <title>Novel species isolated from a subtropical stream in China.</title>
        <authorList>
            <person name="Lu H."/>
        </authorList>
    </citation>
    <scope>NUCLEOTIDE SEQUENCE [LARGE SCALE GENOMIC DNA]</scope>
    <source>
        <strain evidence="2 3">FT135W</strain>
    </source>
</reference>
<dbReference type="AlphaFoldDB" id="A0A6L8KCB4"/>
<dbReference type="Proteomes" id="UP000479335">
    <property type="component" value="Unassembled WGS sequence"/>
</dbReference>
<dbReference type="EMBL" id="WWCN01000012">
    <property type="protein sequence ID" value="MYM24680.1"/>
    <property type="molecule type" value="Genomic_DNA"/>
</dbReference>
<organism evidence="2 3">
    <name type="scientific">Duganella flavida</name>
    <dbReference type="NCBI Taxonomy" id="2692175"/>
    <lineage>
        <taxon>Bacteria</taxon>
        <taxon>Pseudomonadati</taxon>
        <taxon>Pseudomonadota</taxon>
        <taxon>Betaproteobacteria</taxon>
        <taxon>Burkholderiales</taxon>
        <taxon>Oxalobacteraceae</taxon>
        <taxon>Telluria group</taxon>
        <taxon>Duganella</taxon>
    </lineage>
</organism>
<dbReference type="Pfam" id="PF24733">
    <property type="entry name" value="DUF7684"/>
    <property type="match status" value="1"/>
</dbReference>
<accession>A0A6L8KCB4</accession>
<feature type="domain" description="DUF7684" evidence="1">
    <location>
        <begin position="25"/>
        <end position="84"/>
    </location>
</feature>